<dbReference type="Gene3D" id="3.10.20.90">
    <property type="entry name" value="Phosphatidylinositol 3-kinase Catalytic Subunit, Chain A, domain 1"/>
    <property type="match status" value="1"/>
</dbReference>
<evidence type="ECO:0000313" key="1">
    <source>
        <dbReference type="EMBL" id="EOX94929.1"/>
    </source>
</evidence>
<name>A0A061DQ28_THECC</name>
<sequence length="145" mass="16250">MIFGVNLVNGPPDLPSTQVLTPSELKRLCSIPPTSQYSVSEPSNVTSSKQRNNCCSVGNRSCTKLLLLFRISYGTALGRSVDLNLISELDRMFDFKGRLINGSSGWHVTCTDDEGDMMLRGDYPWQKFQYRSEGLSSAQWKKLTY</sequence>
<dbReference type="Proteomes" id="UP000026915">
    <property type="component" value="Chromosome 1"/>
</dbReference>
<evidence type="ECO:0000313" key="2">
    <source>
        <dbReference type="Proteomes" id="UP000026915"/>
    </source>
</evidence>
<dbReference type="eggNOG" id="ENOG502RG5M">
    <property type="taxonomic scope" value="Eukaryota"/>
</dbReference>
<keyword evidence="2" id="KW-1185">Reference proteome</keyword>
<dbReference type="PANTHER" id="PTHR31384:SF25">
    <property type="entry name" value="AUXIN RESPONSE FACTOR"/>
    <property type="match status" value="1"/>
</dbReference>
<dbReference type="AlphaFoldDB" id="A0A061DQ28"/>
<organism evidence="1 2">
    <name type="scientific">Theobroma cacao</name>
    <name type="common">Cacao</name>
    <name type="synonym">Cocoa</name>
    <dbReference type="NCBI Taxonomy" id="3641"/>
    <lineage>
        <taxon>Eukaryota</taxon>
        <taxon>Viridiplantae</taxon>
        <taxon>Streptophyta</taxon>
        <taxon>Embryophyta</taxon>
        <taxon>Tracheophyta</taxon>
        <taxon>Spermatophyta</taxon>
        <taxon>Magnoliopsida</taxon>
        <taxon>eudicotyledons</taxon>
        <taxon>Gunneridae</taxon>
        <taxon>Pentapetalae</taxon>
        <taxon>rosids</taxon>
        <taxon>malvids</taxon>
        <taxon>Malvales</taxon>
        <taxon>Malvaceae</taxon>
        <taxon>Byttnerioideae</taxon>
        <taxon>Theobroma</taxon>
    </lineage>
</organism>
<dbReference type="HOGENOM" id="CLU_1790379_0_0_1"/>
<reference evidence="1 2" key="1">
    <citation type="journal article" date="2013" name="Genome Biol.">
        <title>The genome sequence of the most widely cultivated cacao type and its use to identify candidate genes regulating pod color.</title>
        <authorList>
            <person name="Motamayor J.C."/>
            <person name="Mockaitis K."/>
            <person name="Schmutz J."/>
            <person name="Haiminen N."/>
            <person name="Iii D.L."/>
            <person name="Cornejo O."/>
            <person name="Findley S.D."/>
            <person name="Zheng P."/>
            <person name="Utro F."/>
            <person name="Royaert S."/>
            <person name="Saski C."/>
            <person name="Jenkins J."/>
            <person name="Podicheti R."/>
            <person name="Zhao M."/>
            <person name="Scheffler B.E."/>
            <person name="Stack J.C."/>
            <person name="Feltus F.A."/>
            <person name="Mustiga G.M."/>
            <person name="Amores F."/>
            <person name="Phillips W."/>
            <person name="Marelli J.P."/>
            <person name="May G.D."/>
            <person name="Shapiro H."/>
            <person name="Ma J."/>
            <person name="Bustamante C.D."/>
            <person name="Schnell R.J."/>
            <person name="Main D."/>
            <person name="Gilbert D."/>
            <person name="Parida L."/>
            <person name="Kuhn D.N."/>
        </authorList>
    </citation>
    <scope>NUCLEOTIDE SEQUENCE [LARGE SCALE GENOMIC DNA]</scope>
    <source>
        <strain evidence="2">cv. Matina 1-6</strain>
    </source>
</reference>
<dbReference type="GO" id="GO:0003677">
    <property type="term" value="F:DNA binding"/>
    <property type="evidence" value="ECO:0007669"/>
    <property type="project" value="InterPro"/>
</dbReference>
<proteinExistence type="predicted"/>
<accession>A0A061DQ28</accession>
<dbReference type="EMBL" id="CM001879">
    <property type="protein sequence ID" value="EOX94929.1"/>
    <property type="molecule type" value="Genomic_DNA"/>
</dbReference>
<dbReference type="GO" id="GO:0006355">
    <property type="term" value="P:regulation of DNA-templated transcription"/>
    <property type="evidence" value="ECO:0007669"/>
    <property type="project" value="InterPro"/>
</dbReference>
<dbReference type="InParanoid" id="A0A061DQ28"/>
<dbReference type="GO" id="GO:0009725">
    <property type="term" value="P:response to hormone"/>
    <property type="evidence" value="ECO:0007669"/>
    <property type="project" value="InterPro"/>
</dbReference>
<dbReference type="STRING" id="3641.A0A061DQ28"/>
<dbReference type="InterPro" id="IPR044835">
    <property type="entry name" value="ARF_plant"/>
</dbReference>
<dbReference type="PANTHER" id="PTHR31384">
    <property type="entry name" value="AUXIN RESPONSE FACTOR 4-RELATED"/>
    <property type="match status" value="1"/>
</dbReference>
<protein>
    <submittedName>
        <fullName evidence="1">Transcription factor, putative</fullName>
    </submittedName>
</protein>
<dbReference type="Gramene" id="EOX94929">
    <property type="protein sequence ID" value="EOX94929"/>
    <property type="gene ID" value="TCM_004523"/>
</dbReference>
<gene>
    <name evidence="1" type="ORF">TCM_004523</name>
</gene>